<protein>
    <submittedName>
        <fullName evidence="1">Uncharacterized protein</fullName>
    </submittedName>
</protein>
<keyword evidence="2" id="KW-1185">Reference proteome</keyword>
<accession>A0ABU5CP24</accession>
<name>A0ABU5CP24_9BACI</name>
<comment type="caution">
    <text evidence="1">The sequence shown here is derived from an EMBL/GenBank/DDBJ whole genome shotgun (WGS) entry which is preliminary data.</text>
</comment>
<sequence length="65" mass="7637">MSIKDKFKNFFSVEDEYEYIEEQVPVPASIDNRHEPKVVNLTAVQQANAKMVLSMSQNLMQRYKK</sequence>
<gene>
    <name evidence="1" type="ORF">RWD45_05220</name>
</gene>
<evidence type="ECO:0000313" key="2">
    <source>
        <dbReference type="Proteomes" id="UP001275315"/>
    </source>
</evidence>
<dbReference type="EMBL" id="JAWDIQ010000001">
    <property type="protein sequence ID" value="MDY0408111.1"/>
    <property type="molecule type" value="Genomic_DNA"/>
</dbReference>
<reference evidence="1 2" key="1">
    <citation type="submission" date="2023-10" db="EMBL/GenBank/DDBJ databases">
        <title>Virgibacillus soli CC-YMP-6 genome.</title>
        <authorList>
            <person name="Miliotis G."/>
            <person name="Sengupta P."/>
            <person name="Hameed A."/>
            <person name="Chuvochina M."/>
            <person name="Mcdonagh F."/>
            <person name="Simpson A.C."/>
            <person name="Singh N.K."/>
            <person name="Rekha P.D."/>
            <person name="Raman K."/>
            <person name="Hugenholtz P."/>
            <person name="Venkateswaran K."/>
        </authorList>
    </citation>
    <scope>NUCLEOTIDE SEQUENCE [LARGE SCALE GENOMIC DNA]</scope>
    <source>
        <strain evidence="1 2">CC-YMP-6</strain>
    </source>
</reference>
<evidence type="ECO:0000313" key="1">
    <source>
        <dbReference type="EMBL" id="MDY0408111.1"/>
    </source>
</evidence>
<proteinExistence type="predicted"/>
<organism evidence="1 2">
    <name type="scientific">Paracerasibacillus soli</name>
    <dbReference type="NCBI Taxonomy" id="480284"/>
    <lineage>
        <taxon>Bacteria</taxon>
        <taxon>Bacillati</taxon>
        <taxon>Bacillota</taxon>
        <taxon>Bacilli</taxon>
        <taxon>Bacillales</taxon>
        <taxon>Bacillaceae</taxon>
        <taxon>Paracerasibacillus</taxon>
    </lineage>
</organism>
<dbReference type="Proteomes" id="UP001275315">
    <property type="component" value="Unassembled WGS sequence"/>
</dbReference>